<dbReference type="GeneID" id="36395150"/>
<dbReference type="Proteomes" id="UP000054928">
    <property type="component" value="Unassembled WGS sequence"/>
</dbReference>
<dbReference type="EMBL" id="CCYD01000109">
    <property type="protein sequence ID" value="CEG35761.1"/>
    <property type="molecule type" value="Genomic_DNA"/>
</dbReference>
<name>A0A0P1A5E9_PLAHL</name>
<evidence type="ECO:0000313" key="1">
    <source>
        <dbReference type="EMBL" id="CEG35761.1"/>
    </source>
</evidence>
<reference evidence="2" key="1">
    <citation type="submission" date="2014-09" db="EMBL/GenBank/DDBJ databases">
        <authorList>
            <person name="Sharma Rahul"/>
            <person name="Thines Marco"/>
        </authorList>
    </citation>
    <scope>NUCLEOTIDE SEQUENCE [LARGE SCALE GENOMIC DNA]</scope>
</reference>
<protein>
    <submittedName>
        <fullName evidence="1">Uncharacterized protein</fullName>
    </submittedName>
</protein>
<sequence length="56" mass="6331">MQTNATYSALSLPSMTNHMAISDFLIQRAEEVSELDVTKPASQHWQHHGEYPLCTN</sequence>
<evidence type="ECO:0000313" key="2">
    <source>
        <dbReference type="Proteomes" id="UP000054928"/>
    </source>
</evidence>
<dbReference type="RefSeq" id="XP_024572130.1">
    <property type="nucleotide sequence ID" value="XM_024727769.1"/>
</dbReference>
<dbReference type="AlphaFoldDB" id="A0A0P1A5E9"/>
<keyword evidence="2" id="KW-1185">Reference proteome</keyword>
<organism evidence="1 2">
    <name type="scientific">Plasmopara halstedii</name>
    <name type="common">Downy mildew of sunflower</name>
    <dbReference type="NCBI Taxonomy" id="4781"/>
    <lineage>
        <taxon>Eukaryota</taxon>
        <taxon>Sar</taxon>
        <taxon>Stramenopiles</taxon>
        <taxon>Oomycota</taxon>
        <taxon>Peronosporomycetes</taxon>
        <taxon>Peronosporales</taxon>
        <taxon>Peronosporaceae</taxon>
        <taxon>Plasmopara</taxon>
    </lineage>
</organism>
<proteinExistence type="predicted"/>
<accession>A0A0P1A5E9</accession>